<comment type="caution">
    <text evidence="1">The sequence shown here is derived from an EMBL/GenBank/DDBJ whole genome shotgun (WGS) entry which is preliminary data.</text>
</comment>
<dbReference type="Pfam" id="PF07285">
    <property type="entry name" value="DUF1444"/>
    <property type="match status" value="1"/>
</dbReference>
<dbReference type="InterPro" id="IPR010838">
    <property type="entry name" value="DUF1444"/>
</dbReference>
<evidence type="ECO:0000313" key="1">
    <source>
        <dbReference type="EMBL" id="GAA5526949.1"/>
    </source>
</evidence>
<dbReference type="RefSeq" id="WP_345720582.1">
    <property type="nucleotide sequence ID" value="NZ_BAABRU010000002.1"/>
</dbReference>
<dbReference type="Proteomes" id="UP001428290">
    <property type="component" value="Unassembled WGS sequence"/>
</dbReference>
<evidence type="ECO:0008006" key="3">
    <source>
        <dbReference type="Google" id="ProtNLM"/>
    </source>
</evidence>
<sequence length="277" mass="31959">MEERPLLDDEEFGDVVEERLEQLGGIEELSRDSMEIRFRWHGRAVVSELEHFYKAYRRSPEQLESILQSLEAAVRSFAPDRGQELWDELEDRVYPMIKPASMLLEVAERNLPQLVYRPFLADLIVCYVIDEPESVAYINEEHLKTWGVLETTIYTKAVDNLRTKTLKPGMAQVVGEGNQMLFIYSTSDGYDAARILLTDVLSEWADLLPGNLVLGIPNRDFLIGFSDANPEILQRIAMQIAQDAYKLDYGLSDQLWTIKQGQILIYEYDWSSSERKN</sequence>
<protein>
    <recommendedName>
        <fullName evidence="3">DUF1444 family protein</fullName>
    </recommendedName>
</protein>
<gene>
    <name evidence="1" type="ORF">Hgul01_00731</name>
</gene>
<accession>A0ABP9WUU8</accession>
<evidence type="ECO:0000313" key="2">
    <source>
        <dbReference type="Proteomes" id="UP001428290"/>
    </source>
</evidence>
<organism evidence="1 2">
    <name type="scientific">Herpetosiphon gulosus</name>
    <dbReference type="NCBI Taxonomy" id="1973496"/>
    <lineage>
        <taxon>Bacteria</taxon>
        <taxon>Bacillati</taxon>
        <taxon>Chloroflexota</taxon>
        <taxon>Chloroflexia</taxon>
        <taxon>Herpetosiphonales</taxon>
        <taxon>Herpetosiphonaceae</taxon>
        <taxon>Herpetosiphon</taxon>
    </lineage>
</organism>
<keyword evidence="2" id="KW-1185">Reference proteome</keyword>
<name>A0ABP9WUU8_9CHLR</name>
<proteinExistence type="predicted"/>
<dbReference type="EMBL" id="BAABRU010000002">
    <property type="protein sequence ID" value="GAA5526949.1"/>
    <property type="molecule type" value="Genomic_DNA"/>
</dbReference>
<reference evidence="1 2" key="1">
    <citation type="submission" date="2024-02" db="EMBL/GenBank/DDBJ databases">
        <title>Herpetosiphon gulosus NBRC 112829.</title>
        <authorList>
            <person name="Ichikawa N."/>
            <person name="Katano-Makiyama Y."/>
            <person name="Hidaka K."/>
        </authorList>
    </citation>
    <scope>NUCLEOTIDE SEQUENCE [LARGE SCALE GENOMIC DNA]</scope>
    <source>
        <strain evidence="1 2">NBRC 112829</strain>
    </source>
</reference>